<dbReference type="GO" id="GO:0008234">
    <property type="term" value="F:cysteine-type peptidase activity"/>
    <property type="evidence" value="ECO:0007669"/>
    <property type="project" value="InterPro"/>
</dbReference>
<comment type="caution">
    <text evidence="3">The sequence shown here is derived from an EMBL/GenBank/DDBJ whole genome shotgun (WGS) entry which is preliminary data.</text>
</comment>
<sequence>MNSKESILSLTSNKDIVKYLNVRKDPIDLRDKMFQSYLFSNEEDLPTQVDLRERMSDVVQQGQLGSCTANAIVSGLREYLLKQSGRPFVLLSRLYLYYHEREIEGDIQNDNGAILRDGMSVLEKLGVCPEKDYPYQIEHFRDTPSSKSENDALLYRIGQYSRVQDLPRLKSALAHGLPVVLGFLVTNAFYHSDEVRNTGIVPISGTDDVIIEDGHPAGHAVCAVGYDDDKKVVIIRNSWGTEWGDEGYCYFPYELFKNGIVQDMWTGR</sequence>
<dbReference type="SUPFAM" id="SSF54001">
    <property type="entry name" value="Cysteine proteinases"/>
    <property type="match status" value="1"/>
</dbReference>
<proteinExistence type="inferred from homology"/>
<dbReference type="InterPro" id="IPR000668">
    <property type="entry name" value="Peptidase_C1A_C"/>
</dbReference>
<dbReference type="RefSeq" id="WP_088094217.1">
    <property type="nucleotide sequence ID" value="NZ_JARHXM010000144.1"/>
</dbReference>
<evidence type="ECO:0000313" key="4">
    <source>
        <dbReference type="Proteomes" id="UP000195321"/>
    </source>
</evidence>
<dbReference type="GO" id="GO:0006508">
    <property type="term" value="P:proteolysis"/>
    <property type="evidence" value="ECO:0007669"/>
    <property type="project" value="InterPro"/>
</dbReference>
<dbReference type="InterPro" id="IPR038765">
    <property type="entry name" value="Papain-like_cys_pep_sf"/>
</dbReference>
<evidence type="ECO:0000313" key="3">
    <source>
        <dbReference type="EMBL" id="OUM47970.1"/>
    </source>
</evidence>
<dbReference type="SMART" id="SM00645">
    <property type="entry name" value="Pept_C1"/>
    <property type="match status" value="1"/>
</dbReference>
<protein>
    <submittedName>
        <fullName evidence="3">Peptidase C1</fullName>
    </submittedName>
</protein>
<dbReference type="CDD" id="cd02619">
    <property type="entry name" value="Peptidase_C1"/>
    <property type="match status" value="1"/>
</dbReference>
<reference evidence="3 4" key="1">
    <citation type="submission" date="2017-02" db="EMBL/GenBank/DDBJ databases">
        <title>Bacillus pseudomycoides isolate FSL K6-0042.</title>
        <authorList>
            <person name="Kovac J."/>
        </authorList>
    </citation>
    <scope>NUCLEOTIDE SEQUENCE [LARGE SCALE GENOMIC DNA]</scope>
    <source>
        <strain evidence="3 4">FSL K6-0042</strain>
    </source>
</reference>
<feature type="domain" description="Peptidase C1A papain C-terminal" evidence="2">
    <location>
        <begin position="45"/>
        <end position="268"/>
    </location>
</feature>
<dbReference type="Gene3D" id="3.90.70.10">
    <property type="entry name" value="Cysteine proteinases"/>
    <property type="match status" value="1"/>
</dbReference>
<dbReference type="PANTHER" id="PTHR12411">
    <property type="entry name" value="CYSTEINE PROTEASE FAMILY C1-RELATED"/>
    <property type="match status" value="1"/>
</dbReference>
<organism evidence="3 4">
    <name type="scientific">Bacillus pseudomycoides</name>
    <dbReference type="NCBI Taxonomy" id="64104"/>
    <lineage>
        <taxon>Bacteria</taxon>
        <taxon>Bacillati</taxon>
        <taxon>Bacillota</taxon>
        <taxon>Bacilli</taxon>
        <taxon>Bacillales</taxon>
        <taxon>Bacillaceae</taxon>
        <taxon>Bacillus</taxon>
        <taxon>Bacillus cereus group</taxon>
    </lineage>
</organism>
<dbReference type="Proteomes" id="UP000195321">
    <property type="component" value="Unassembled WGS sequence"/>
</dbReference>
<gene>
    <name evidence="3" type="ORF">BW425_15860</name>
</gene>
<dbReference type="InterPro" id="IPR013128">
    <property type="entry name" value="Peptidase_C1A"/>
</dbReference>
<dbReference type="Pfam" id="PF00112">
    <property type="entry name" value="Peptidase_C1"/>
    <property type="match status" value="1"/>
</dbReference>
<name>A0A1Y3MHQ6_9BACI</name>
<dbReference type="EMBL" id="MWPX01000017">
    <property type="protein sequence ID" value="OUM47970.1"/>
    <property type="molecule type" value="Genomic_DNA"/>
</dbReference>
<comment type="similarity">
    <text evidence="1">Belongs to the peptidase C1 family.</text>
</comment>
<dbReference type="PROSITE" id="PS00639">
    <property type="entry name" value="THIOL_PROTEASE_HIS"/>
    <property type="match status" value="1"/>
</dbReference>
<evidence type="ECO:0000256" key="1">
    <source>
        <dbReference type="ARBA" id="ARBA00008455"/>
    </source>
</evidence>
<evidence type="ECO:0000259" key="2">
    <source>
        <dbReference type="SMART" id="SM00645"/>
    </source>
</evidence>
<accession>A0A1Y3MHQ6</accession>
<dbReference type="InterPro" id="IPR025660">
    <property type="entry name" value="Pept_his_AS"/>
</dbReference>
<dbReference type="AlphaFoldDB" id="A0A1Y3MHQ6"/>